<gene>
    <name evidence="4" type="ORF">G4Y79_20165</name>
</gene>
<dbReference type="RefSeq" id="WP_195170050.1">
    <property type="nucleotide sequence ID" value="NZ_CP062983.1"/>
</dbReference>
<evidence type="ECO:0000256" key="1">
    <source>
        <dbReference type="ARBA" id="ARBA00000022"/>
    </source>
</evidence>
<dbReference type="Proteomes" id="UP000594468">
    <property type="component" value="Chromosome"/>
</dbReference>
<reference evidence="4 5" key="1">
    <citation type="submission" date="2020-02" db="EMBL/GenBank/DDBJ databases">
        <authorList>
            <person name="Zheng R.K."/>
            <person name="Sun C.M."/>
        </authorList>
    </citation>
    <scope>NUCLEOTIDE SEQUENCE [LARGE SCALE GENOMIC DNA]</scope>
    <source>
        <strain evidence="5">rifampicinis</strain>
    </source>
</reference>
<dbReference type="NCBIfam" id="TIGR02464">
    <property type="entry name" value="ribofla_fusion"/>
    <property type="match status" value="1"/>
</dbReference>
<comment type="catalytic activity">
    <reaction evidence="1">
        <text>5-amino-6-(5-phospho-D-ribosylamino)uracil + H2O = 5,6-diaminouracil + D-ribose 5-phosphate</text>
        <dbReference type="Rhea" id="RHEA:55020"/>
        <dbReference type="ChEBI" id="CHEBI:15377"/>
        <dbReference type="ChEBI" id="CHEBI:46252"/>
        <dbReference type="ChEBI" id="CHEBI:58453"/>
        <dbReference type="ChEBI" id="CHEBI:78346"/>
    </reaction>
</comment>
<keyword evidence="5" id="KW-1185">Reference proteome</keyword>
<protein>
    <submittedName>
        <fullName evidence="4">NADAR family protein</fullName>
    </submittedName>
</protein>
<dbReference type="SUPFAM" id="SSF143990">
    <property type="entry name" value="YbiA-like"/>
    <property type="match status" value="1"/>
</dbReference>
<feature type="domain" description="NADAR" evidence="3">
    <location>
        <begin position="4"/>
        <end position="145"/>
    </location>
</feature>
<proteinExistence type="predicted"/>
<comment type="catalytic activity">
    <reaction evidence="2">
        <text>2,5-diamino-6-hydroxy-4-(5-phosphoribosylamino)-pyrimidine + H2O = 2,5,6-triamino-4-hydroxypyrimidine + D-ribose 5-phosphate</text>
        <dbReference type="Rhea" id="RHEA:23436"/>
        <dbReference type="ChEBI" id="CHEBI:15377"/>
        <dbReference type="ChEBI" id="CHEBI:58614"/>
        <dbReference type="ChEBI" id="CHEBI:78346"/>
        <dbReference type="ChEBI" id="CHEBI:137796"/>
    </reaction>
</comment>
<evidence type="ECO:0000313" key="5">
    <source>
        <dbReference type="Proteomes" id="UP000594468"/>
    </source>
</evidence>
<dbReference type="InterPro" id="IPR037238">
    <property type="entry name" value="YbiA-like_sf"/>
</dbReference>
<accession>A0A7S8E7W3</accession>
<dbReference type="CDD" id="cd15457">
    <property type="entry name" value="NADAR"/>
    <property type="match status" value="1"/>
</dbReference>
<dbReference type="InterPro" id="IPR012816">
    <property type="entry name" value="NADAR"/>
</dbReference>
<evidence type="ECO:0000259" key="3">
    <source>
        <dbReference type="Pfam" id="PF08719"/>
    </source>
</evidence>
<evidence type="ECO:0000313" key="4">
    <source>
        <dbReference type="EMBL" id="QPC81980.1"/>
    </source>
</evidence>
<organism evidence="4 5">
    <name type="scientific">Phototrophicus methaneseepsis</name>
    <dbReference type="NCBI Taxonomy" id="2710758"/>
    <lineage>
        <taxon>Bacteria</taxon>
        <taxon>Bacillati</taxon>
        <taxon>Chloroflexota</taxon>
        <taxon>Candidatus Thermofontia</taxon>
        <taxon>Phototrophicales</taxon>
        <taxon>Phototrophicaceae</taxon>
        <taxon>Phototrophicus</taxon>
    </lineage>
</organism>
<name>A0A7S8E7W3_9CHLR</name>
<dbReference type="Gene3D" id="1.10.357.40">
    <property type="entry name" value="YbiA-like"/>
    <property type="match status" value="1"/>
</dbReference>
<dbReference type="Pfam" id="PF08719">
    <property type="entry name" value="NADAR"/>
    <property type="match status" value="1"/>
</dbReference>
<sequence length="147" mass="16859">MTIYFYSALEDPYGCFSNFSKHSFEMDGVYYKTSEHYFQAMKFMGSEEDMDSVRRAPTPKMAASIGRDRSRPLRTDWEAVKDDIMRQGVLKKFETHADIRQLLLATGDEPIVENAPGDRYWGAGPDGTGKNMLGKILMETRALLRRE</sequence>
<dbReference type="EMBL" id="CP062983">
    <property type="protein sequence ID" value="QPC81980.1"/>
    <property type="molecule type" value="Genomic_DNA"/>
</dbReference>
<dbReference type="AlphaFoldDB" id="A0A7S8E7W3"/>
<evidence type="ECO:0000256" key="2">
    <source>
        <dbReference type="ARBA" id="ARBA00000751"/>
    </source>
</evidence>
<dbReference type="KEGG" id="pmet:G4Y79_20165"/>